<sequence length="128" mass="15014">MGLRIKRDREHHSYVKPQAGDQALWLAVLCRAIRDLFSMVAVNKRNARAFLFTDYGYSDIDGHYHNFKWERQRLCDLANIEWSCWSDQIKGFTQGMKHCDYVLVDGYKMNGRECAKYISKMLARAAND</sequence>
<dbReference type="AlphaFoldDB" id="A0A0F9BAY7"/>
<proteinExistence type="predicted"/>
<evidence type="ECO:0000313" key="1">
    <source>
        <dbReference type="EMBL" id="KKL18825.1"/>
    </source>
</evidence>
<protein>
    <submittedName>
        <fullName evidence="1">Uncharacterized protein</fullName>
    </submittedName>
</protein>
<dbReference type="EMBL" id="LAZR01038720">
    <property type="protein sequence ID" value="KKL18825.1"/>
    <property type="molecule type" value="Genomic_DNA"/>
</dbReference>
<gene>
    <name evidence="1" type="ORF">LCGC14_2471660</name>
</gene>
<accession>A0A0F9BAY7</accession>
<organism evidence="1">
    <name type="scientific">marine sediment metagenome</name>
    <dbReference type="NCBI Taxonomy" id="412755"/>
    <lineage>
        <taxon>unclassified sequences</taxon>
        <taxon>metagenomes</taxon>
        <taxon>ecological metagenomes</taxon>
    </lineage>
</organism>
<comment type="caution">
    <text evidence="1">The sequence shown here is derived from an EMBL/GenBank/DDBJ whole genome shotgun (WGS) entry which is preliminary data.</text>
</comment>
<reference evidence="1" key="1">
    <citation type="journal article" date="2015" name="Nature">
        <title>Complex archaea that bridge the gap between prokaryotes and eukaryotes.</title>
        <authorList>
            <person name="Spang A."/>
            <person name="Saw J.H."/>
            <person name="Jorgensen S.L."/>
            <person name="Zaremba-Niedzwiedzka K."/>
            <person name="Martijn J."/>
            <person name="Lind A.E."/>
            <person name="van Eijk R."/>
            <person name="Schleper C."/>
            <person name="Guy L."/>
            <person name="Ettema T.J."/>
        </authorList>
    </citation>
    <scope>NUCLEOTIDE SEQUENCE</scope>
</reference>
<name>A0A0F9BAY7_9ZZZZ</name>